<keyword evidence="9" id="KW-0862">Zinc</keyword>
<protein>
    <recommendedName>
        <fullName evidence="17">F5/8 type C domain-containing protein</fullName>
    </recommendedName>
</protein>
<comment type="caution">
    <text evidence="15">The sequence shown here is derived from an EMBL/GenBank/DDBJ whole genome shotgun (WGS) entry which is preliminary data.</text>
</comment>
<evidence type="ECO:0000256" key="8">
    <source>
        <dbReference type="ARBA" id="ARBA00022801"/>
    </source>
</evidence>
<dbReference type="Gene3D" id="2.60.40.1120">
    <property type="entry name" value="Carboxypeptidase-like, regulatory domain"/>
    <property type="match status" value="1"/>
</dbReference>
<dbReference type="SUPFAM" id="SSF49785">
    <property type="entry name" value="Galactose-binding domain-like"/>
    <property type="match status" value="1"/>
</dbReference>
<dbReference type="Pfam" id="PF07504">
    <property type="entry name" value="FTP"/>
    <property type="match status" value="1"/>
</dbReference>
<dbReference type="Pfam" id="PF02128">
    <property type="entry name" value="Peptidase_M36"/>
    <property type="match status" value="1"/>
</dbReference>
<dbReference type="PANTHER" id="PTHR33478">
    <property type="entry name" value="EXTRACELLULAR METALLOPROTEINASE MEP"/>
    <property type="match status" value="1"/>
</dbReference>
<comment type="subcellular location">
    <subcellularLocation>
        <location evidence="2">Secreted</location>
    </subcellularLocation>
</comment>
<feature type="region of interest" description="Disordered" evidence="12">
    <location>
        <begin position="1"/>
        <end position="31"/>
    </location>
</feature>
<evidence type="ECO:0000256" key="7">
    <source>
        <dbReference type="ARBA" id="ARBA00022729"/>
    </source>
</evidence>
<comment type="similarity">
    <text evidence="3">Belongs to the peptidase M36 family.</text>
</comment>
<keyword evidence="7" id="KW-0732">Signal</keyword>
<evidence type="ECO:0000256" key="4">
    <source>
        <dbReference type="ARBA" id="ARBA00022525"/>
    </source>
</evidence>
<gene>
    <name evidence="15" type="ORF">GCM10009765_06940</name>
</gene>
<keyword evidence="8" id="KW-0378">Hydrolase</keyword>
<evidence type="ECO:0000256" key="2">
    <source>
        <dbReference type="ARBA" id="ARBA00004613"/>
    </source>
</evidence>
<dbReference type="Proteomes" id="UP001500618">
    <property type="component" value="Unassembled WGS sequence"/>
</dbReference>
<dbReference type="InterPro" id="IPR008979">
    <property type="entry name" value="Galactose-bd-like_sf"/>
</dbReference>
<accession>A0ABN2FUZ3</accession>
<evidence type="ECO:0000256" key="1">
    <source>
        <dbReference type="ARBA" id="ARBA00001947"/>
    </source>
</evidence>
<dbReference type="Pfam" id="PF00754">
    <property type="entry name" value="F5_F8_type_C"/>
    <property type="match status" value="1"/>
</dbReference>
<dbReference type="PANTHER" id="PTHR33478:SF1">
    <property type="entry name" value="EXTRACELLULAR METALLOPROTEINASE MEP"/>
    <property type="match status" value="1"/>
</dbReference>
<evidence type="ECO:0000256" key="12">
    <source>
        <dbReference type="SAM" id="MobiDB-lite"/>
    </source>
</evidence>
<feature type="compositionally biased region" description="Low complexity" evidence="12">
    <location>
        <begin position="1"/>
        <end position="19"/>
    </location>
</feature>
<keyword evidence="6" id="KW-0479">Metal-binding</keyword>
<dbReference type="Gene3D" id="1.10.390.10">
    <property type="entry name" value="Neutral Protease Domain 2"/>
    <property type="match status" value="1"/>
</dbReference>
<evidence type="ECO:0000259" key="14">
    <source>
        <dbReference type="Pfam" id="PF07504"/>
    </source>
</evidence>
<evidence type="ECO:0008006" key="17">
    <source>
        <dbReference type="Google" id="ProtNLM"/>
    </source>
</evidence>
<evidence type="ECO:0000256" key="3">
    <source>
        <dbReference type="ARBA" id="ARBA00006006"/>
    </source>
</evidence>
<name>A0ABN2FUZ3_9ACTN</name>
<dbReference type="InterPro" id="IPR000421">
    <property type="entry name" value="FA58C"/>
</dbReference>
<evidence type="ECO:0000256" key="10">
    <source>
        <dbReference type="ARBA" id="ARBA00023049"/>
    </source>
</evidence>
<evidence type="ECO:0000256" key="5">
    <source>
        <dbReference type="ARBA" id="ARBA00022670"/>
    </source>
</evidence>
<dbReference type="InterPro" id="IPR001842">
    <property type="entry name" value="Peptidase_M36"/>
</dbReference>
<feature type="domain" description="F5/8 type C" evidence="13">
    <location>
        <begin position="811"/>
        <end position="915"/>
    </location>
</feature>
<comment type="cofactor">
    <cofactor evidence="1">
        <name>Zn(2+)</name>
        <dbReference type="ChEBI" id="CHEBI:29105"/>
    </cofactor>
</comment>
<keyword evidence="11" id="KW-0865">Zymogen</keyword>
<dbReference type="InterPro" id="IPR008969">
    <property type="entry name" value="CarboxyPept-like_regulatory"/>
</dbReference>
<keyword evidence="4" id="KW-0964">Secreted</keyword>
<dbReference type="SUPFAM" id="SSF55486">
    <property type="entry name" value="Metalloproteases ('zincins'), catalytic domain"/>
    <property type="match status" value="1"/>
</dbReference>
<evidence type="ECO:0000259" key="13">
    <source>
        <dbReference type="Pfam" id="PF00754"/>
    </source>
</evidence>
<dbReference type="SUPFAM" id="SSF49464">
    <property type="entry name" value="Carboxypeptidase regulatory domain-like"/>
    <property type="match status" value="1"/>
</dbReference>
<keyword evidence="5" id="KW-0645">Protease</keyword>
<dbReference type="EMBL" id="BAAANY010000002">
    <property type="protein sequence ID" value="GAA1660147.1"/>
    <property type="molecule type" value="Genomic_DNA"/>
</dbReference>
<keyword evidence="16" id="KW-1185">Reference proteome</keyword>
<organism evidence="15 16">
    <name type="scientific">Fodinicola feengrottensis</name>
    <dbReference type="NCBI Taxonomy" id="435914"/>
    <lineage>
        <taxon>Bacteria</taxon>
        <taxon>Bacillati</taxon>
        <taxon>Actinomycetota</taxon>
        <taxon>Actinomycetes</taxon>
        <taxon>Mycobacteriales</taxon>
        <taxon>Fodinicola</taxon>
    </lineage>
</organism>
<dbReference type="InterPro" id="IPR011096">
    <property type="entry name" value="FTP_domain"/>
</dbReference>
<reference evidence="15 16" key="1">
    <citation type="journal article" date="2019" name="Int. J. Syst. Evol. Microbiol.">
        <title>The Global Catalogue of Microorganisms (GCM) 10K type strain sequencing project: providing services to taxonomists for standard genome sequencing and annotation.</title>
        <authorList>
            <consortium name="The Broad Institute Genomics Platform"/>
            <consortium name="The Broad Institute Genome Sequencing Center for Infectious Disease"/>
            <person name="Wu L."/>
            <person name="Ma J."/>
        </authorList>
    </citation>
    <scope>NUCLEOTIDE SEQUENCE [LARGE SCALE GENOMIC DNA]</scope>
    <source>
        <strain evidence="15 16">JCM 14718</strain>
    </source>
</reference>
<feature type="region of interest" description="Disordered" evidence="12">
    <location>
        <begin position="680"/>
        <end position="705"/>
    </location>
</feature>
<keyword evidence="10" id="KW-0482">Metalloprotease</keyword>
<evidence type="ECO:0000313" key="15">
    <source>
        <dbReference type="EMBL" id="GAA1660147.1"/>
    </source>
</evidence>
<feature type="domain" description="FTP" evidence="14">
    <location>
        <begin position="125"/>
        <end position="172"/>
    </location>
</feature>
<evidence type="ECO:0000256" key="9">
    <source>
        <dbReference type="ARBA" id="ARBA00022833"/>
    </source>
</evidence>
<sequence>MTPAAVAAAPAPAAKPAPASSQGSSDQEKYDFYDSRQVSAAQPALQKRAAVKAATPSSGVPALRSQLGPQGVVQIDPLTNTPRSIAKLDGFLTQPSKQPAKTVALNYVTAHQNVFGLTAADLSALTLRRDYVDISGTHHLSFVQSVGGVPVFDNGLQANVAKNGQLINLVGAPVSGITTASLPAASVTADKARSLSASSVKSAPLKATAAAPTGAAQVTKYSNGDQVSQVVFQTASGPRRGWQTVVTTASGRMFVHVVDAQTGAVLYRQSLTDNDSADTFDNYPGAPAGGKATTHTYKQSWLPNGSPKLAGNVGHVYADINDDNIANPNEEIAPSAPGKFQFPLKTFNVAGQPCSAAFPCTWDPSVPNSWRTNVSQGAAQVMYFLGKYHDHLEAAPIGFTRAAGNFEAVDDDAVQAQVFDGAATAASGSLPDGAHINNANFGTPPDGQKPTMQMYLFRQPGNPNDPWLASFGGNESDIVYHEYTHGLSHRLVVDANGLSHIGAQEGGSMGEAWSDWYAMDYLVNDKLVKDTAAPGEVRVGQYVGAGKDGIRTQPLDCPVGSTSPACPGSAFGAGPGGYTFGDFGLISKRGTAEVHADGEIWGETLWDLRAAIGSKMAETLVTRGMELSPMEPSYLDMRNSILQADTVVNGGKLNSKIWQVFAHRGMGWFASVTDAGDTHPVEDFSLPPAPGTPTGSVSGTANDVDSGHGAPGVLVGFGGHNSGFPGDYQAVTDANGKYTISGIYAGTYPALIAGGAGYDRQVKTGVSVPSHAITVNWQIRRDWAAASGGAAINSFTGVDYSSFGCGPPGDIDQSLSTGWGSETNPVAGVPTAKNIVIKLPKPVSITELSIDPSNTCGDDPTAATKDYTIETSTDGQVWVPAAAGSFATGDRGRLNKVTLTAGTQNVSYVRFTMVNPQVPGVYATACAANPGLSGCSFLDSSEVAVYGAAG</sequence>
<dbReference type="Gene3D" id="2.60.120.260">
    <property type="entry name" value="Galactose-binding domain-like"/>
    <property type="match status" value="1"/>
</dbReference>
<evidence type="ECO:0000256" key="11">
    <source>
        <dbReference type="ARBA" id="ARBA00023145"/>
    </source>
</evidence>
<evidence type="ECO:0000256" key="6">
    <source>
        <dbReference type="ARBA" id="ARBA00022723"/>
    </source>
</evidence>
<dbReference type="InterPro" id="IPR050371">
    <property type="entry name" value="Fungal_virulence_M36"/>
</dbReference>
<proteinExistence type="inferred from homology"/>
<dbReference type="InterPro" id="IPR027268">
    <property type="entry name" value="Peptidase_M4/M1_CTD_sf"/>
</dbReference>
<dbReference type="Gene3D" id="3.10.170.10">
    <property type="match status" value="1"/>
</dbReference>
<feature type="compositionally biased region" description="Polar residues" evidence="12">
    <location>
        <begin position="693"/>
        <end position="703"/>
    </location>
</feature>
<evidence type="ECO:0000313" key="16">
    <source>
        <dbReference type="Proteomes" id="UP001500618"/>
    </source>
</evidence>